<evidence type="ECO:0000256" key="1">
    <source>
        <dbReference type="ARBA" id="ARBA00007992"/>
    </source>
</evidence>
<evidence type="ECO:0000256" key="5">
    <source>
        <dbReference type="SAM" id="MobiDB-lite"/>
    </source>
</evidence>
<dbReference type="InterPro" id="IPR002938">
    <property type="entry name" value="FAD-bd"/>
</dbReference>
<dbReference type="GO" id="GO:0071949">
    <property type="term" value="F:FAD binding"/>
    <property type="evidence" value="ECO:0007669"/>
    <property type="project" value="InterPro"/>
</dbReference>
<dbReference type="AlphaFoldDB" id="A0A9P5V9R3"/>
<feature type="compositionally biased region" description="Basic and acidic residues" evidence="5">
    <location>
        <begin position="226"/>
        <end position="236"/>
    </location>
</feature>
<gene>
    <name evidence="7" type="ORF">BG015_009479</name>
</gene>
<comment type="similarity">
    <text evidence="1">Belongs to the paxM FAD-dependent monooxygenase family.</text>
</comment>
<dbReference type="PANTHER" id="PTHR47356:SF2">
    <property type="entry name" value="FAD-BINDING DOMAIN-CONTAINING PROTEIN-RELATED"/>
    <property type="match status" value="1"/>
</dbReference>
<evidence type="ECO:0000256" key="4">
    <source>
        <dbReference type="ARBA" id="ARBA00023002"/>
    </source>
</evidence>
<dbReference type="InterPro" id="IPR050562">
    <property type="entry name" value="FAD_mOase_fung"/>
</dbReference>
<dbReference type="OrthoDB" id="655030at2759"/>
<organism evidence="7 8">
    <name type="scientific">Linnemannia schmuckeri</name>
    <dbReference type="NCBI Taxonomy" id="64567"/>
    <lineage>
        <taxon>Eukaryota</taxon>
        <taxon>Fungi</taxon>
        <taxon>Fungi incertae sedis</taxon>
        <taxon>Mucoromycota</taxon>
        <taxon>Mortierellomycotina</taxon>
        <taxon>Mortierellomycetes</taxon>
        <taxon>Mortierellales</taxon>
        <taxon>Mortierellaceae</taxon>
        <taxon>Linnemannia</taxon>
    </lineage>
</organism>
<evidence type="ECO:0000259" key="6">
    <source>
        <dbReference type="Pfam" id="PF01494"/>
    </source>
</evidence>
<keyword evidence="2" id="KW-0285">Flavoprotein</keyword>
<keyword evidence="3" id="KW-0274">FAD</keyword>
<name>A0A9P5V9R3_9FUNG</name>
<keyword evidence="4" id="KW-0560">Oxidoreductase</keyword>
<dbReference type="EMBL" id="JAAAUQ010000616">
    <property type="protein sequence ID" value="KAF9148773.1"/>
    <property type="molecule type" value="Genomic_DNA"/>
</dbReference>
<dbReference type="InterPro" id="IPR036188">
    <property type="entry name" value="FAD/NAD-bd_sf"/>
</dbReference>
<dbReference type="Proteomes" id="UP000748756">
    <property type="component" value="Unassembled WGS sequence"/>
</dbReference>
<evidence type="ECO:0000313" key="7">
    <source>
        <dbReference type="EMBL" id="KAF9148773.1"/>
    </source>
</evidence>
<dbReference type="Pfam" id="PF01494">
    <property type="entry name" value="FAD_binding_3"/>
    <property type="match status" value="1"/>
</dbReference>
<feature type="domain" description="FAD-binding" evidence="6">
    <location>
        <begin position="76"/>
        <end position="128"/>
    </location>
</feature>
<dbReference type="GO" id="GO:0004497">
    <property type="term" value="F:monooxygenase activity"/>
    <property type="evidence" value="ECO:0007669"/>
    <property type="project" value="InterPro"/>
</dbReference>
<comment type="caution">
    <text evidence="7">The sequence shown here is derived from an EMBL/GenBank/DDBJ whole genome shotgun (WGS) entry which is preliminary data.</text>
</comment>
<accession>A0A9P5V9R3</accession>
<feature type="region of interest" description="Disordered" evidence="5">
    <location>
        <begin position="223"/>
        <end position="242"/>
    </location>
</feature>
<dbReference type="Gene3D" id="3.50.50.60">
    <property type="entry name" value="FAD/NAD(P)-binding domain"/>
    <property type="match status" value="1"/>
</dbReference>
<dbReference type="SUPFAM" id="SSF51905">
    <property type="entry name" value="FAD/NAD(P)-binding domain"/>
    <property type="match status" value="1"/>
</dbReference>
<reference evidence="7" key="1">
    <citation type="journal article" date="2020" name="Fungal Divers.">
        <title>Resolving the Mortierellaceae phylogeny through synthesis of multi-gene phylogenetics and phylogenomics.</title>
        <authorList>
            <person name="Vandepol N."/>
            <person name="Liber J."/>
            <person name="Desiro A."/>
            <person name="Na H."/>
            <person name="Kennedy M."/>
            <person name="Barry K."/>
            <person name="Grigoriev I.V."/>
            <person name="Miller A.N."/>
            <person name="O'Donnell K."/>
            <person name="Stajich J.E."/>
            <person name="Bonito G."/>
        </authorList>
    </citation>
    <scope>NUCLEOTIDE SEQUENCE</scope>
    <source>
        <strain evidence="7">NRRL 6426</strain>
    </source>
</reference>
<protein>
    <recommendedName>
        <fullName evidence="6">FAD-binding domain-containing protein</fullName>
    </recommendedName>
</protein>
<evidence type="ECO:0000256" key="2">
    <source>
        <dbReference type="ARBA" id="ARBA00022630"/>
    </source>
</evidence>
<evidence type="ECO:0000256" key="3">
    <source>
        <dbReference type="ARBA" id="ARBA00022827"/>
    </source>
</evidence>
<keyword evidence="8" id="KW-1185">Reference proteome</keyword>
<proteinExistence type="inferred from homology"/>
<evidence type="ECO:0000313" key="8">
    <source>
        <dbReference type="Proteomes" id="UP000748756"/>
    </source>
</evidence>
<dbReference type="PANTHER" id="PTHR47356">
    <property type="entry name" value="FAD-DEPENDENT MONOOXYGENASE ASQG-RELATED"/>
    <property type="match status" value="1"/>
</dbReference>
<sequence>MSWTVLTTKQSTVLWRVILYLDGKTKRDNDPFRNSEWGPEAAEAMCDQVRDFPIVSGGTTPLTMGYLIDWTPKELISKVMLEEKVFETWHDCRTVLIGDACHKFNPAGGLGATNAMHDAVVLANLINALPDHPIASDIENAFQAYKDERISWAKDAYNSSKSFRDMTATSYKAKIIRLGARMMPSWAERKLLISSENRPQCNFLPLVTNTGSSPPAAQLSLFAKRPQPDEVSKDGNDSAAAI</sequence>